<dbReference type="EMBL" id="QJKJ01007698">
    <property type="protein sequence ID" value="RDX82203.1"/>
    <property type="molecule type" value="Genomic_DNA"/>
</dbReference>
<name>A0A371FVX7_MUCPR</name>
<evidence type="ECO:0000313" key="2">
    <source>
        <dbReference type="EMBL" id="RDX82203.1"/>
    </source>
</evidence>
<keyword evidence="3" id="KW-1185">Reference proteome</keyword>
<gene>
    <name evidence="2" type="ORF">CR513_37034</name>
</gene>
<accession>A0A371FVX7</accession>
<feature type="region of interest" description="Disordered" evidence="1">
    <location>
        <begin position="211"/>
        <end position="230"/>
    </location>
</feature>
<dbReference type="AlphaFoldDB" id="A0A371FVX7"/>
<proteinExistence type="predicted"/>
<feature type="non-terminal residue" evidence="2">
    <location>
        <position position="1"/>
    </location>
</feature>
<protein>
    <submittedName>
        <fullName evidence="2">Uncharacterized protein</fullName>
    </submittedName>
</protein>
<reference evidence="2" key="1">
    <citation type="submission" date="2018-05" db="EMBL/GenBank/DDBJ databases">
        <title>Draft genome of Mucuna pruriens seed.</title>
        <authorList>
            <person name="Nnadi N.E."/>
            <person name="Vos R."/>
            <person name="Hasami M.H."/>
            <person name="Devisetty U.K."/>
            <person name="Aguiy J.C."/>
        </authorList>
    </citation>
    <scope>NUCLEOTIDE SEQUENCE [LARGE SCALE GENOMIC DNA]</scope>
    <source>
        <strain evidence="2">JCA_2017</strain>
    </source>
</reference>
<evidence type="ECO:0000256" key="1">
    <source>
        <dbReference type="SAM" id="MobiDB-lite"/>
    </source>
</evidence>
<organism evidence="2 3">
    <name type="scientific">Mucuna pruriens</name>
    <name type="common">Velvet bean</name>
    <name type="synonym">Dolichos pruriens</name>
    <dbReference type="NCBI Taxonomy" id="157652"/>
    <lineage>
        <taxon>Eukaryota</taxon>
        <taxon>Viridiplantae</taxon>
        <taxon>Streptophyta</taxon>
        <taxon>Embryophyta</taxon>
        <taxon>Tracheophyta</taxon>
        <taxon>Spermatophyta</taxon>
        <taxon>Magnoliopsida</taxon>
        <taxon>eudicotyledons</taxon>
        <taxon>Gunneridae</taxon>
        <taxon>Pentapetalae</taxon>
        <taxon>rosids</taxon>
        <taxon>fabids</taxon>
        <taxon>Fabales</taxon>
        <taxon>Fabaceae</taxon>
        <taxon>Papilionoideae</taxon>
        <taxon>50 kb inversion clade</taxon>
        <taxon>NPAAA clade</taxon>
        <taxon>indigoferoid/millettioid clade</taxon>
        <taxon>Phaseoleae</taxon>
        <taxon>Mucuna</taxon>
    </lineage>
</organism>
<evidence type="ECO:0000313" key="3">
    <source>
        <dbReference type="Proteomes" id="UP000257109"/>
    </source>
</evidence>
<dbReference type="Proteomes" id="UP000257109">
    <property type="component" value="Unassembled WGS sequence"/>
</dbReference>
<sequence>MVNEVGEIDNLRLENELIELTSLVRQLAIGKHQPSIVVRVCGIHTSMEHPTNVCPTLQEIESDHPESVGSIVGHMIVNNLEDNNTGLVRVKGNILLKNLDLPKACLRLSAEFEIPSTIIPTTATTKSAIIGQLTIFRGPDEAVSDKKPRVLAYNELQQHAILAKFKCHNPRPQNAGGSASKHCESTTIGWTILNPRGNTSVVSLRSGKELPQQATLQQRPRPVDAKSVSDVDSPARIVSLPFQTRTLSARKVETDEDLLKMFQKVEINIPLLNAIKQILKYAKILKELCMHKRKKMKGGVEFGGVVSALTKNEVAA</sequence>
<comment type="caution">
    <text evidence="2">The sequence shown here is derived from an EMBL/GenBank/DDBJ whole genome shotgun (WGS) entry which is preliminary data.</text>
</comment>